<keyword evidence="1" id="KW-0472">Membrane</keyword>
<feature type="transmembrane region" description="Helical" evidence="1">
    <location>
        <begin position="40"/>
        <end position="64"/>
    </location>
</feature>
<name>A0A6C0J8T4_9ZZZZ</name>
<evidence type="ECO:0000256" key="1">
    <source>
        <dbReference type="SAM" id="Phobius"/>
    </source>
</evidence>
<dbReference type="EMBL" id="MN740355">
    <property type="protein sequence ID" value="QHU02165.1"/>
    <property type="molecule type" value="Genomic_DNA"/>
</dbReference>
<keyword evidence="1" id="KW-1133">Transmembrane helix</keyword>
<dbReference type="AlphaFoldDB" id="A0A6C0J8T4"/>
<keyword evidence="1" id="KW-0812">Transmembrane</keyword>
<protein>
    <submittedName>
        <fullName evidence="2">Uncharacterized protein</fullName>
    </submittedName>
</protein>
<proteinExistence type="predicted"/>
<sequence length="400" mass="45003">MLKFVLTMVTVSIISGLVLIISDNQKTGKMVLASASTIGLFYALGTTVFWFLNFIVASVIMYFYVNSKDIEETLLKIIVLTTTIGILGWWRQTQKEGFFISPLNYVSSAFTAKQCQDACQGTLGCKYAQVPLATSKSGMKTKCWNSYGFNQRKWGSKSQGGETWLNKLWKPSIKLPKSGGSYSGTIQTTGSRPDYKVIRAEHVGGQGMIPEEVYLQADMRDQGWGNQTWGVYVEGYDKNFKRVFSKVLKAPRTARTINQSVYSKIPIVSPVKCVPVSRIRRMKGNNRRMPWGRTQNQDYNLWVSRCDSLPPSKCAVRREWPFGSGGRCQRSGGFIRWRNILTGHKSKNIQGGVSRQSKTWKLTGNEQKTVAMVKCFVKTAGSGHSLRAQSIRWSVKGWKK</sequence>
<organism evidence="2">
    <name type="scientific">viral metagenome</name>
    <dbReference type="NCBI Taxonomy" id="1070528"/>
    <lineage>
        <taxon>unclassified sequences</taxon>
        <taxon>metagenomes</taxon>
        <taxon>organismal metagenomes</taxon>
    </lineage>
</organism>
<feature type="transmembrane region" description="Helical" evidence="1">
    <location>
        <begin position="73"/>
        <end position="90"/>
    </location>
</feature>
<accession>A0A6C0J8T4</accession>
<reference evidence="2" key="1">
    <citation type="journal article" date="2020" name="Nature">
        <title>Giant virus diversity and host interactions through global metagenomics.</title>
        <authorList>
            <person name="Schulz F."/>
            <person name="Roux S."/>
            <person name="Paez-Espino D."/>
            <person name="Jungbluth S."/>
            <person name="Walsh D.A."/>
            <person name="Denef V.J."/>
            <person name="McMahon K.D."/>
            <person name="Konstantinidis K.T."/>
            <person name="Eloe-Fadrosh E.A."/>
            <person name="Kyrpides N.C."/>
            <person name="Woyke T."/>
        </authorList>
    </citation>
    <scope>NUCLEOTIDE SEQUENCE</scope>
    <source>
        <strain evidence="2">GVMAG-M-3300025880-75</strain>
    </source>
</reference>
<evidence type="ECO:0000313" key="2">
    <source>
        <dbReference type="EMBL" id="QHU02165.1"/>
    </source>
</evidence>